<organism evidence="1 2">
    <name type="scientific">Rhizocola hellebori</name>
    <dbReference type="NCBI Taxonomy" id="1392758"/>
    <lineage>
        <taxon>Bacteria</taxon>
        <taxon>Bacillati</taxon>
        <taxon>Actinomycetota</taxon>
        <taxon>Actinomycetes</taxon>
        <taxon>Micromonosporales</taxon>
        <taxon>Micromonosporaceae</taxon>
        <taxon>Rhizocola</taxon>
    </lineage>
</organism>
<dbReference type="SUPFAM" id="SSF56784">
    <property type="entry name" value="HAD-like"/>
    <property type="match status" value="1"/>
</dbReference>
<dbReference type="InterPro" id="IPR036412">
    <property type="entry name" value="HAD-like_sf"/>
</dbReference>
<keyword evidence="2" id="KW-1185">Reference proteome</keyword>
<protein>
    <submittedName>
        <fullName evidence="1">Haloacid dehalogenase</fullName>
    </submittedName>
</protein>
<name>A0A8J3QAB4_9ACTN</name>
<dbReference type="PANTHER" id="PTHR43434:SF19">
    <property type="entry name" value="PHOSPHONOACETALDEHYDE HYDROLASE"/>
    <property type="match status" value="1"/>
</dbReference>
<dbReference type="InterPro" id="IPR050155">
    <property type="entry name" value="HAD-like_hydrolase_sf"/>
</dbReference>
<reference evidence="1" key="1">
    <citation type="submission" date="2021-01" db="EMBL/GenBank/DDBJ databases">
        <title>Whole genome shotgun sequence of Rhizocola hellebori NBRC 109834.</title>
        <authorList>
            <person name="Komaki H."/>
            <person name="Tamura T."/>
        </authorList>
    </citation>
    <scope>NUCLEOTIDE SEQUENCE</scope>
    <source>
        <strain evidence="1">NBRC 109834</strain>
    </source>
</reference>
<dbReference type="EMBL" id="BONY01000030">
    <property type="protein sequence ID" value="GIH06811.1"/>
    <property type="molecule type" value="Genomic_DNA"/>
</dbReference>
<dbReference type="PANTHER" id="PTHR43434">
    <property type="entry name" value="PHOSPHOGLYCOLATE PHOSPHATASE"/>
    <property type="match status" value="1"/>
</dbReference>
<dbReference type="Gene3D" id="3.40.50.1000">
    <property type="entry name" value="HAD superfamily/HAD-like"/>
    <property type="match status" value="1"/>
</dbReference>
<evidence type="ECO:0000313" key="2">
    <source>
        <dbReference type="Proteomes" id="UP000612899"/>
    </source>
</evidence>
<evidence type="ECO:0000313" key="1">
    <source>
        <dbReference type="EMBL" id="GIH06811.1"/>
    </source>
</evidence>
<accession>A0A8J3QAB4</accession>
<dbReference type="SFLD" id="SFLDG01129">
    <property type="entry name" value="C1.5:_HAD__Beta-PGM__Phosphata"/>
    <property type="match status" value="1"/>
</dbReference>
<dbReference type="Gene3D" id="1.10.150.240">
    <property type="entry name" value="Putative phosphatase, domain 2"/>
    <property type="match status" value="1"/>
</dbReference>
<dbReference type="InterPro" id="IPR023198">
    <property type="entry name" value="PGP-like_dom2"/>
</dbReference>
<dbReference type="SFLD" id="SFLDS00003">
    <property type="entry name" value="Haloacid_Dehalogenase"/>
    <property type="match status" value="1"/>
</dbReference>
<gene>
    <name evidence="1" type="ORF">Rhe02_48780</name>
</gene>
<dbReference type="AlphaFoldDB" id="A0A8J3QAB4"/>
<sequence length="292" mass="30228">MSKSPSAHALTPVVCGSGFGFAAHPAATTPTIASAIGFLMPLSRERPSTRCTPLCQLCFTCPVERLVLWDIDRTLVTMAGVGHALLAQALQVTTGVELVHQPELGGKTDRELITTVLTAHGLDAAEPLIERMHAEMAVAAHERTDHMRAVGFALPGASAVLAALATVPGVVQSVVTGNIAPVARLKLAAVDLDRFIDFEIGGYGSESLVRGDLVNLARSRAARKHRTTLSNESVIVIGDTVHDIVGAKFSGAVAIGVATGLNTTADHLHAAGADVVFSSLEDTAAVLAAVLA</sequence>
<dbReference type="Proteomes" id="UP000612899">
    <property type="component" value="Unassembled WGS sequence"/>
</dbReference>
<comment type="caution">
    <text evidence="1">The sequence shown here is derived from an EMBL/GenBank/DDBJ whole genome shotgun (WGS) entry which is preliminary data.</text>
</comment>
<dbReference type="GO" id="GO:0005829">
    <property type="term" value="C:cytosol"/>
    <property type="evidence" value="ECO:0007669"/>
    <property type="project" value="TreeGrafter"/>
</dbReference>
<proteinExistence type="predicted"/>
<dbReference type="Pfam" id="PF12710">
    <property type="entry name" value="HAD"/>
    <property type="match status" value="1"/>
</dbReference>
<dbReference type="GO" id="GO:0006281">
    <property type="term" value="P:DNA repair"/>
    <property type="evidence" value="ECO:0007669"/>
    <property type="project" value="TreeGrafter"/>
</dbReference>
<dbReference type="GO" id="GO:0008967">
    <property type="term" value="F:phosphoglycolate phosphatase activity"/>
    <property type="evidence" value="ECO:0007669"/>
    <property type="project" value="TreeGrafter"/>
</dbReference>
<dbReference type="InterPro" id="IPR023214">
    <property type="entry name" value="HAD_sf"/>
</dbReference>